<protein>
    <recommendedName>
        <fullName evidence="2">Barstar (barnase inhibitor) domain-containing protein</fullName>
    </recommendedName>
</protein>
<comment type="similarity">
    <text evidence="1">Belongs to the barstar family.</text>
</comment>
<dbReference type="SUPFAM" id="SSF52038">
    <property type="entry name" value="Barstar-related"/>
    <property type="match status" value="1"/>
</dbReference>
<organism evidence="3 4">
    <name type="scientific">Streptomyces thermospinosisporus</name>
    <dbReference type="NCBI Taxonomy" id="161482"/>
    <lineage>
        <taxon>Bacteria</taxon>
        <taxon>Bacillati</taxon>
        <taxon>Actinomycetota</taxon>
        <taxon>Actinomycetes</taxon>
        <taxon>Kitasatosporales</taxon>
        <taxon>Streptomycetaceae</taxon>
        <taxon>Streptomyces</taxon>
    </lineage>
</organism>
<evidence type="ECO:0000259" key="2">
    <source>
        <dbReference type="Pfam" id="PF01337"/>
    </source>
</evidence>
<evidence type="ECO:0000313" key="4">
    <source>
        <dbReference type="Proteomes" id="UP001500973"/>
    </source>
</evidence>
<reference evidence="3 4" key="1">
    <citation type="journal article" date="2019" name="Int. J. Syst. Evol. Microbiol.">
        <title>The Global Catalogue of Microorganisms (GCM) 10K type strain sequencing project: providing services to taxonomists for standard genome sequencing and annotation.</title>
        <authorList>
            <consortium name="The Broad Institute Genomics Platform"/>
            <consortium name="The Broad Institute Genome Sequencing Center for Infectious Disease"/>
            <person name="Wu L."/>
            <person name="Ma J."/>
        </authorList>
    </citation>
    <scope>NUCLEOTIDE SEQUENCE [LARGE SCALE GENOMIC DNA]</scope>
    <source>
        <strain evidence="3 4">JCM 11756</strain>
    </source>
</reference>
<gene>
    <name evidence="3" type="ORF">GCM10009601_34230</name>
</gene>
<dbReference type="Proteomes" id="UP001500973">
    <property type="component" value="Unassembled WGS sequence"/>
</dbReference>
<keyword evidence="4" id="KW-1185">Reference proteome</keyword>
<comment type="caution">
    <text evidence="3">The sequence shown here is derived from an EMBL/GenBank/DDBJ whole genome shotgun (WGS) entry which is preliminary data.</text>
</comment>
<evidence type="ECO:0000313" key="3">
    <source>
        <dbReference type="EMBL" id="GAA1426090.1"/>
    </source>
</evidence>
<dbReference type="Gene3D" id="3.30.370.10">
    <property type="entry name" value="Barstar-like"/>
    <property type="match status" value="1"/>
</dbReference>
<evidence type="ECO:0000256" key="1">
    <source>
        <dbReference type="ARBA" id="ARBA00006845"/>
    </source>
</evidence>
<sequence length="241" mass="27096">MILYRITAKDSSRVLVTSEDIRGFFVEHDSETVEKFTLIRVHRAEMPRKKIEEAELHVLDRHGEPIGKYYLGRVLAAFQELPHVGDDRHPDLDFSGYTWEYPKAGEIWKKWARGIEYGEWARQPPEWHPSWLHVVQNAWFTAGKAATRYGTGSTAVLDGTKITSREAFFCALGEAVNGTGGYFGSSHGGLLDCLRNAQQGGTPPFELIWRDFSVSRAALGDDFAHDVASACRQHGVTVTQM</sequence>
<dbReference type="Pfam" id="PF01337">
    <property type="entry name" value="Barstar"/>
    <property type="match status" value="1"/>
</dbReference>
<dbReference type="EMBL" id="BAAAIZ010000046">
    <property type="protein sequence ID" value="GAA1426090.1"/>
    <property type="molecule type" value="Genomic_DNA"/>
</dbReference>
<dbReference type="InterPro" id="IPR000468">
    <property type="entry name" value="Barstar"/>
</dbReference>
<proteinExistence type="inferred from homology"/>
<name>A0ABN1YZN7_9ACTN</name>
<dbReference type="InterPro" id="IPR035905">
    <property type="entry name" value="Barstar-like_sf"/>
</dbReference>
<accession>A0ABN1YZN7</accession>
<feature type="domain" description="Barstar (barnase inhibitor)" evidence="2">
    <location>
        <begin position="154"/>
        <end position="224"/>
    </location>
</feature>